<evidence type="ECO:0000313" key="3">
    <source>
        <dbReference type="Proteomes" id="UP001341281"/>
    </source>
</evidence>
<evidence type="ECO:0000313" key="2">
    <source>
        <dbReference type="EMBL" id="WVZ52271.1"/>
    </source>
</evidence>
<feature type="region of interest" description="Disordered" evidence="1">
    <location>
        <begin position="1"/>
        <end position="22"/>
    </location>
</feature>
<evidence type="ECO:0000256" key="1">
    <source>
        <dbReference type="SAM" id="MobiDB-lite"/>
    </source>
</evidence>
<protein>
    <submittedName>
        <fullName evidence="2">Uncharacterized protein</fullName>
    </submittedName>
</protein>
<dbReference type="EMBL" id="CP144745">
    <property type="protein sequence ID" value="WVZ52271.1"/>
    <property type="molecule type" value="Genomic_DNA"/>
</dbReference>
<sequence length="139" mass="15433">MSDRGSSSVGPREEEATSSNTGPVLLLDSQIQTCNQDEADLLRRLHTKPISLIRCFDEVLMTSTGWDNFAHVSEGGIVLLTKEFLMTVRVLSLQSDTTVHFKLFNSEHELTLRQFSNPLGFSPRCSIAAEPIGFNATEF</sequence>
<organism evidence="2 3">
    <name type="scientific">Paspalum notatum var. saurae</name>
    <dbReference type="NCBI Taxonomy" id="547442"/>
    <lineage>
        <taxon>Eukaryota</taxon>
        <taxon>Viridiplantae</taxon>
        <taxon>Streptophyta</taxon>
        <taxon>Embryophyta</taxon>
        <taxon>Tracheophyta</taxon>
        <taxon>Spermatophyta</taxon>
        <taxon>Magnoliopsida</taxon>
        <taxon>Liliopsida</taxon>
        <taxon>Poales</taxon>
        <taxon>Poaceae</taxon>
        <taxon>PACMAD clade</taxon>
        <taxon>Panicoideae</taxon>
        <taxon>Andropogonodae</taxon>
        <taxon>Paspaleae</taxon>
        <taxon>Paspalinae</taxon>
        <taxon>Paspalum</taxon>
    </lineage>
</organism>
<dbReference type="Proteomes" id="UP001341281">
    <property type="component" value="Chromosome 01"/>
</dbReference>
<name>A0AAQ3PLC5_PASNO</name>
<reference evidence="2 3" key="1">
    <citation type="submission" date="2024-02" db="EMBL/GenBank/DDBJ databases">
        <title>High-quality chromosome-scale genome assembly of Pensacola bahiagrass (Paspalum notatum Flugge var. saurae).</title>
        <authorList>
            <person name="Vega J.M."/>
            <person name="Podio M."/>
            <person name="Orjuela J."/>
            <person name="Siena L.A."/>
            <person name="Pessino S.C."/>
            <person name="Combes M.C."/>
            <person name="Mariac C."/>
            <person name="Albertini E."/>
            <person name="Pupilli F."/>
            <person name="Ortiz J.P.A."/>
            <person name="Leblanc O."/>
        </authorList>
    </citation>
    <scope>NUCLEOTIDE SEQUENCE [LARGE SCALE GENOMIC DNA]</scope>
    <source>
        <strain evidence="2">R1</strain>
        <tissue evidence="2">Leaf</tissue>
    </source>
</reference>
<proteinExistence type="predicted"/>
<keyword evidence="3" id="KW-1185">Reference proteome</keyword>
<accession>A0AAQ3PLC5</accession>
<gene>
    <name evidence="2" type="ORF">U9M48_003347</name>
</gene>
<dbReference type="AlphaFoldDB" id="A0AAQ3PLC5"/>